<dbReference type="EMBL" id="CP162551">
    <property type="protein sequence ID" value="XDI36935.1"/>
    <property type="molecule type" value="Genomic_DNA"/>
</dbReference>
<dbReference type="PROSITE" id="PS51186">
    <property type="entry name" value="GNAT"/>
    <property type="match status" value="1"/>
</dbReference>
<reference evidence="2" key="1">
    <citation type="submission" date="2024-07" db="EMBL/GenBank/DDBJ databases">
        <title>Identification and characteristics of an arsenic-resistant bacterial isolate, which belongs to a novel species.</title>
        <authorList>
            <person name="Juszczyk A."/>
            <person name="Kowalczyk A."/>
            <person name="Was K."/>
            <person name="Kosowicz W."/>
            <person name="Budzyn A."/>
            <person name="Latowski D."/>
        </authorList>
    </citation>
    <scope>NUCLEOTIDE SEQUENCE</scope>
    <source>
        <strain evidence="2">As8PL</strain>
    </source>
</reference>
<dbReference type="NCBIfam" id="TIGR03827">
    <property type="entry name" value="GNAT_ablB"/>
    <property type="match status" value="1"/>
</dbReference>
<dbReference type="CDD" id="cd04301">
    <property type="entry name" value="NAT_SF"/>
    <property type="match status" value="1"/>
</dbReference>
<dbReference type="GO" id="GO:0008080">
    <property type="term" value="F:N-acetyltransferase activity"/>
    <property type="evidence" value="ECO:0007669"/>
    <property type="project" value="InterPro"/>
</dbReference>
<dbReference type="InterPro" id="IPR022525">
    <property type="entry name" value="GNAT_AblB"/>
</dbReference>
<dbReference type="AlphaFoldDB" id="A0AB39BU28"/>
<accession>A0AB39BU28</accession>
<proteinExistence type="predicted"/>
<name>A0AB39BU28_9BACI</name>
<dbReference type="RefSeq" id="WP_368504314.1">
    <property type="nucleotide sequence ID" value="NZ_CP162551.1"/>
</dbReference>
<dbReference type="Pfam" id="PF00583">
    <property type="entry name" value="Acetyltransf_1"/>
    <property type="match status" value="1"/>
</dbReference>
<gene>
    <name evidence="2" type="primary">ablB</name>
    <name evidence="2" type="ORF">AB3N04_20055</name>
</gene>
<feature type="domain" description="N-acetyltransferase" evidence="1">
    <location>
        <begin position="128"/>
        <end position="279"/>
    </location>
</feature>
<dbReference type="SUPFAM" id="SSF55729">
    <property type="entry name" value="Acyl-CoA N-acyltransferases (Nat)"/>
    <property type="match status" value="1"/>
</dbReference>
<protein>
    <submittedName>
        <fullName evidence="2">Beta-lysine N-acetyltransferase</fullName>
    </submittedName>
</protein>
<dbReference type="InterPro" id="IPR000182">
    <property type="entry name" value="GNAT_dom"/>
</dbReference>
<sequence>MSKPTTIKKPSFSLELVMDDFNKRVRIESFRGNVIDLVNFLHEKASANIYEKLIVQARSTQWEELLKLGFELEGKLRRFFNGSEGYIMTYYYNDKRRTSSHWSVEQEILQNVIKKHIKPIKRDLPLQYQLRKATVDDAKALATLYQAVFPIYPTPMNEAKYVRKMIESGSIFWVTEYEGDIVSSASADLNKIFHHAELTDCATLPEHRSHGLMKHLLVKLEEELVSMGFYCAFSLARARSFGMNDAFYQLGYSYGGRLTNNCYIFEDLEDMNVWVKDLSQ</sequence>
<evidence type="ECO:0000259" key="1">
    <source>
        <dbReference type="PROSITE" id="PS51186"/>
    </source>
</evidence>
<dbReference type="Gene3D" id="3.40.630.30">
    <property type="match status" value="1"/>
</dbReference>
<evidence type="ECO:0000313" key="2">
    <source>
        <dbReference type="EMBL" id="XDI36935.1"/>
    </source>
</evidence>
<dbReference type="InterPro" id="IPR016181">
    <property type="entry name" value="Acyl_CoA_acyltransferase"/>
</dbReference>
<organism evidence="2">
    <name type="scientific">Alkalihalophilus sp. As8PL</name>
    <dbReference type="NCBI Taxonomy" id="3237103"/>
    <lineage>
        <taxon>Bacteria</taxon>
        <taxon>Bacillati</taxon>
        <taxon>Bacillota</taxon>
        <taxon>Bacilli</taxon>
        <taxon>Bacillales</taxon>
        <taxon>Bacillaceae</taxon>
        <taxon>Alkalihalophilus</taxon>
    </lineage>
</organism>